<gene>
    <name evidence="2" type="ORF">G3569_09930</name>
</gene>
<keyword evidence="3" id="KW-1185">Reference proteome</keyword>
<evidence type="ECO:0000313" key="3">
    <source>
        <dbReference type="Proteomes" id="UP000479132"/>
    </source>
</evidence>
<name>A0A6M1T5X9_9BACT</name>
<dbReference type="InterPro" id="IPR036866">
    <property type="entry name" value="RibonucZ/Hydroxyglut_hydro"/>
</dbReference>
<comment type="caution">
    <text evidence="2">The sequence shown here is derived from an EMBL/GenBank/DDBJ whole genome shotgun (WGS) entry which is preliminary data.</text>
</comment>
<dbReference type="InterPro" id="IPR001279">
    <property type="entry name" value="Metallo-B-lactamas"/>
</dbReference>
<keyword evidence="2" id="KW-0378">Hydrolase</keyword>
<dbReference type="CDD" id="cd07715">
    <property type="entry name" value="TaR3-like_MBL-fold"/>
    <property type="match status" value="1"/>
</dbReference>
<evidence type="ECO:0000259" key="1">
    <source>
        <dbReference type="Pfam" id="PF12706"/>
    </source>
</evidence>
<organism evidence="2 3">
    <name type="scientific">Fodinibius halophilus</name>
    <dbReference type="NCBI Taxonomy" id="1736908"/>
    <lineage>
        <taxon>Bacteria</taxon>
        <taxon>Pseudomonadati</taxon>
        <taxon>Balneolota</taxon>
        <taxon>Balneolia</taxon>
        <taxon>Balneolales</taxon>
        <taxon>Balneolaceae</taxon>
        <taxon>Fodinibius</taxon>
    </lineage>
</organism>
<proteinExistence type="predicted"/>
<dbReference type="Gene3D" id="3.60.15.10">
    <property type="entry name" value="Ribonuclease Z/Hydroxyacylglutathione hydrolase-like"/>
    <property type="match status" value="1"/>
</dbReference>
<dbReference type="PANTHER" id="PTHR42663">
    <property type="entry name" value="HYDROLASE C777.06C-RELATED-RELATED"/>
    <property type="match status" value="1"/>
</dbReference>
<dbReference type="Proteomes" id="UP000479132">
    <property type="component" value="Unassembled WGS sequence"/>
</dbReference>
<dbReference type="GO" id="GO:0016787">
    <property type="term" value="F:hydrolase activity"/>
    <property type="evidence" value="ECO:0007669"/>
    <property type="project" value="UniProtKB-KW"/>
</dbReference>
<accession>A0A6M1T5X9</accession>
<dbReference type="PANTHER" id="PTHR42663:SF4">
    <property type="entry name" value="SLL1036 PROTEIN"/>
    <property type="match status" value="1"/>
</dbReference>
<dbReference type="AlphaFoldDB" id="A0A6M1T5X9"/>
<reference evidence="2 3" key="1">
    <citation type="submission" date="2020-02" db="EMBL/GenBank/DDBJ databases">
        <title>Aliifodinibius halophilus 2W32, complete genome.</title>
        <authorList>
            <person name="Li Y."/>
            <person name="Wu S."/>
        </authorList>
    </citation>
    <scope>NUCLEOTIDE SEQUENCE [LARGE SCALE GENOMIC DNA]</scope>
    <source>
        <strain evidence="2 3">2W32</strain>
    </source>
</reference>
<dbReference type="EMBL" id="JAALLS010000011">
    <property type="protein sequence ID" value="NGP88675.1"/>
    <property type="molecule type" value="Genomic_DNA"/>
</dbReference>
<dbReference type="SUPFAM" id="SSF56281">
    <property type="entry name" value="Metallo-hydrolase/oxidoreductase"/>
    <property type="match status" value="1"/>
</dbReference>
<feature type="domain" description="Metallo-beta-lactamase" evidence="1">
    <location>
        <begin position="46"/>
        <end position="223"/>
    </location>
</feature>
<sequence length="261" mass="29698">MVYGGNTTCVQVDIPQSDEVLILDSGTGIRNLGNTINGNGKVRGRIFITHPHWDHIQGFPFFKPIYGSNNQFEIHMPQQEDGGCKEILSGHLTKTFFPVTLEMIDANLKYITQPPEEIEYEGYSMEYMLANHTTNTAIYKLECNGHTIIFCPDNELDPEAIKAGKEYYSRLMSFFEGADILVHDGQYDLESYEGKHGWGHSAWEVVVDFARQANVKNLFITHHDPDSTDRVLADLDEKLQREYAPYFNTIELAKEGTQLLI</sequence>
<dbReference type="Pfam" id="PF12706">
    <property type="entry name" value="Lactamase_B_2"/>
    <property type="match status" value="1"/>
</dbReference>
<evidence type="ECO:0000313" key="2">
    <source>
        <dbReference type="EMBL" id="NGP88675.1"/>
    </source>
</evidence>
<protein>
    <submittedName>
        <fullName evidence="2">MBL fold metallo-hydrolase</fullName>
    </submittedName>
</protein>